<comment type="cofactor">
    <cofactor evidence="1 9">
        <name>Mg(2+)</name>
        <dbReference type="ChEBI" id="CHEBI:18420"/>
    </cofactor>
</comment>
<evidence type="ECO:0000256" key="6">
    <source>
        <dbReference type="ARBA" id="ARBA00022989"/>
    </source>
</evidence>
<dbReference type="Gene3D" id="1.10.357.140">
    <property type="entry name" value="UbiA prenyltransferase"/>
    <property type="match status" value="1"/>
</dbReference>
<feature type="compositionally biased region" description="Basic and acidic residues" evidence="10">
    <location>
        <begin position="608"/>
        <end position="621"/>
    </location>
</feature>
<evidence type="ECO:0000313" key="12">
    <source>
        <dbReference type="Proteomes" id="UP000825729"/>
    </source>
</evidence>
<feature type="compositionally biased region" description="Polar residues" evidence="10">
    <location>
        <begin position="595"/>
        <end position="604"/>
    </location>
</feature>
<feature type="compositionally biased region" description="Basic and acidic residues" evidence="10">
    <location>
        <begin position="573"/>
        <end position="594"/>
    </location>
</feature>
<keyword evidence="4 9" id="KW-0808">Transferase</keyword>
<feature type="region of interest" description="Disordered" evidence="10">
    <location>
        <begin position="570"/>
        <end position="621"/>
    </location>
</feature>
<evidence type="ECO:0000256" key="3">
    <source>
        <dbReference type="ARBA" id="ARBA00005985"/>
    </source>
</evidence>
<evidence type="ECO:0000256" key="1">
    <source>
        <dbReference type="ARBA" id="ARBA00001946"/>
    </source>
</evidence>
<evidence type="ECO:0000313" key="11">
    <source>
        <dbReference type="EMBL" id="KAG9458912.1"/>
    </source>
</evidence>
<evidence type="ECO:0000256" key="9">
    <source>
        <dbReference type="HAMAP-Rule" id="MF_03189"/>
    </source>
</evidence>
<organism evidence="11 12">
    <name type="scientific">Aristolochia fimbriata</name>
    <name type="common">White veined hardy Dutchman's pipe vine</name>
    <dbReference type="NCBI Taxonomy" id="158543"/>
    <lineage>
        <taxon>Eukaryota</taxon>
        <taxon>Viridiplantae</taxon>
        <taxon>Streptophyta</taxon>
        <taxon>Embryophyta</taxon>
        <taxon>Tracheophyta</taxon>
        <taxon>Spermatophyta</taxon>
        <taxon>Magnoliopsida</taxon>
        <taxon>Magnoliidae</taxon>
        <taxon>Piperales</taxon>
        <taxon>Aristolochiaceae</taxon>
        <taxon>Aristolochia</taxon>
    </lineage>
</organism>
<reference evidence="11 12" key="1">
    <citation type="submission" date="2021-07" db="EMBL/GenBank/DDBJ databases">
        <title>The Aristolochia fimbriata genome: insights into angiosperm evolution, floral development and chemical biosynthesis.</title>
        <authorList>
            <person name="Jiao Y."/>
        </authorList>
    </citation>
    <scope>NUCLEOTIDE SEQUENCE [LARGE SCALE GENOMIC DNA]</scope>
    <source>
        <strain evidence="11">IBCAS-2021</strain>
        <tissue evidence="11">Leaf</tissue>
    </source>
</reference>
<dbReference type="InterPro" id="IPR044878">
    <property type="entry name" value="UbiA_sf"/>
</dbReference>
<dbReference type="Proteomes" id="UP000825729">
    <property type="component" value="Unassembled WGS sequence"/>
</dbReference>
<keyword evidence="9" id="KW-0496">Mitochondrion</keyword>
<evidence type="ECO:0000256" key="10">
    <source>
        <dbReference type="SAM" id="MobiDB-lite"/>
    </source>
</evidence>
<protein>
    <recommendedName>
        <fullName evidence="9">4-hydroxybenzoate polyprenyltransferase, mitochondrial</fullName>
        <shortName evidence="9">4-HB polyprenyltransferase</shortName>
        <ecNumber evidence="9">2.5.1.39</ecNumber>
    </recommendedName>
    <alternativeName>
        <fullName evidence="9">Para-hydroxybenzoate--polyprenyltransferase</fullName>
        <shortName evidence="9">PHB:PPT</shortName>
        <shortName evidence="9">PHB:polyprenyltransferase</shortName>
    </alternativeName>
</protein>
<evidence type="ECO:0000256" key="7">
    <source>
        <dbReference type="ARBA" id="ARBA00023136"/>
    </source>
</evidence>
<gene>
    <name evidence="11" type="ORF">H6P81_003420</name>
</gene>
<dbReference type="InterPro" id="IPR039653">
    <property type="entry name" value="Prenyltransferase"/>
</dbReference>
<dbReference type="GO" id="GO:0006744">
    <property type="term" value="P:ubiquinone biosynthetic process"/>
    <property type="evidence" value="ECO:0007669"/>
    <property type="project" value="UniProtKB-UniRule"/>
</dbReference>
<keyword evidence="5 9" id="KW-0812">Transmembrane</keyword>
<accession>A0AAV7FGL1</accession>
<dbReference type="PANTHER" id="PTHR11048:SF28">
    <property type="entry name" value="4-HYDROXYBENZOATE POLYPRENYLTRANSFERASE, MITOCHONDRIAL"/>
    <property type="match status" value="1"/>
</dbReference>
<keyword evidence="9" id="KW-0831">Ubiquinone biosynthesis</keyword>
<dbReference type="EMBL" id="JAINDJ010000002">
    <property type="protein sequence ID" value="KAG9458912.1"/>
    <property type="molecule type" value="Genomic_DNA"/>
</dbReference>
<name>A0AAV7FGL1_ARIFI</name>
<keyword evidence="9" id="KW-0414">Isoprene biosynthesis</keyword>
<comment type="catalytic activity">
    <reaction evidence="8">
        <text>4-hydroxybenzoate + (2E)-geranyl diphosphate = 3-geranyl-4-hydroxybenzoate + diphosphate</text>
        <dbReference type="Rhea" id="RHEA:27854"/>
        <dbReference type="ChEBI" id="CHEBI:17879"/>
        <dbReference type="ChEBI" id="CHEBI:33019"/>
        <dbReference type="ChEBI" id="CHEBI:58057"/>
        <dbReference type="ChEBI" id="CHEBI:60878"/>
        <dbReference type="EC" id="2.5.1.93"/>
    </reaction>
</comment>
<dbReference type="Pfam" id="PF01040">
    <property type="entry name" value="UbiA"/>
    <property type="match status" value="1"/>
</dbReference>
<proteinExistence type="inferred from homology"/>
<dbReference type="PANTHER" id="PTHR11048">
    <property type="entry name" value="PRENYLTRANSFERASES"/>
    <property type="match status" value="1"/>
</dbReference>
<dbReference type="GO" id="GO:0102930">
    <property type="term" value="F:4-hydroxybenzoate geranyltransferase activity"/>
    <property type="evidence" value="ECO:0007669"/>
    <property type="project" value="UniProtKB-EC"/>
</dbReference>
<keyword evidence="6 9" id="KW-1133">Transmembrane helix</keyword>
<keyword evidence="12" id="KW-1185">Reference proteome</keyword>
<keyword evidence="7 9" id="KW-0472">Membrane</keyword>
<evidence type="ECO:0000256" key="4">
    <source>
        <dbReference type="ARBA" id="ARBA00022679"/>
    </source>
</evidence>
<comment type="catalytic activity">
    <reaction evidence="9">
        <text>an all-trans-polyprenyl diphosphate + 4-hydroxybenzoate = a 4-hydroxy-3-(all-trans-polyprenyl)benzoate + diphosphate</text>
        <dbReference type="Rhea" id="RHEA:44504"/>
        <dbReference type="Rhea" id="RHEA-COMP:9514"/>
        <dbReference type="Rhea" id="RHEA-COMP:9564"/>
        <dbReference type="ChEBI" id="CHEBI:17879"/>
        <dbReference type="ChEBI" id="CHEBI:33019"/>
        <dbReference type="ChEBI" id="CHEBI:58914"/>
        <dbReference type="ChEBI" id="CHEBI:78396"/>
        <dbReference type="EC" id="2.5.1.39"/>
    </reaction>
</comment>
<evidence type="ECO:0000256" key="2">
    <source>
        <dbReference type="ARBA" id="ARBA00004141"/>
    </source>
</evidence>
<dbReference type="InterPro" id="IPR006370">
    <property type="entry name" value="HB_polyprenyltransferase-like"/>
</dbReference>
<dbReference type="FunFam" id="1.20.120.1780:FF:000001">
    <property type="entry name" value="4-hydroxybenzoate octaprenyltransferase"/>
    <property type="match status" value="1"/>
</dbReference>
<dbReference type="GO" id="GO:0008412">
    <property type="term" value="F:4-hydroxybenzoate polyprenyltransferase activity"/>
    <property type="evidence" value="ECO:0007669"/>
    <property type="project" value="UniProtKB-EC"/>
</dbReference>
<dbReference type="CDD" id="cd13959">
    <property type="entry name" value="PT_UbiA_COQ2"/>
    <property type="match status" value="1"/>
</dbReference>
<dbReference type="AlphaFoldDB" id="A0AAV7FGL1"/>
<sequence length="706" mass="78774">MEQDCSERLCKSRARRRTTWSIGRKSNLRRRGLYSSKKFVCIFDGDLMCLPQRNGPLSHLSPPVGEITSVFVSIIGQAAMGFSRATRLLRRSPFSFTLLRIENPTTSGTLYGHTSLLHTTESPVCSTIFNFDGGFIFSSYGRMGAFHLSYQSLVSISSAREVADLAKGGENRRRNDEESRKVSLSWIDEYLPKFMRPYAHLAQLDKPIEFALDTSLRGGCWSITLAAPLGNLPNLNMLSIFGCGALPLRGADCTVNDLLDHDIDTKCTRLRPIASGLLTPFQGLTFLGLQLFLRLGILLQLNNYSRVLGASSLLLVFSYPLMKRLTFWPQAYLGLTFNWGALLGWSAIQGSLDPAVVLPLYFSGVCWTLVYDTIYAHKDKEDDLRVGVKSTAFRFGSHIKHWIIGFGIACVSSLGLSSYNAELAWPYYVSLTAVGAQLGWQIWTVDMSNRADYNKNQWWSKTLSSNFASQEQDKEQLGAWVGLGMGKSCLQRRGLYSSRKFICIFDVDLLCLPQRNGPLSHLSPLGESQDQRIFGVQEIPRKSNAPHPNKDNIFKSGRFTGAVKIIDLGSHPKIGEGKQRKAEKHNQKPSRKEVSSANSSNTKVIKTKQTDEENGAREQRKARTVSIKVQGEENFTTYRAGQASNHIPIGLSNYARVSTHRRAKEKGGRRSNLVALENPIAARPMTDTKTQVISPTLLFKVSPMLY</sequence>
<comment type="function">
    <text evidence="9">Catalyzes the prenylation of para-hydroxybenzoate (PHB) with an all-trans polyprenyl group. Mediates the second step in the final reaction sequence of coenzyme Q (CoQ) biosynthesis, which is the condensation of the polyisoprenoid side chain with PHB, generating the first membrane-bound Q intermediate.</text>
</comment>
<evidence type="ECO:0000256" key="5">
    <source>
        <dbReference type="ARBA" id="ARBA00022692"/>
    </source>
</evidence>
<comment type="caution">
    <text evidence="11">The sequence shown here is derived from an EMBL/GenBank/DDBJ whole genome shotgun (WGS) entry which is preliminary data.</text>
</comment>
<dbReference type="EC" id="2.5.1.39" evidence="9"/>
<comment type="pathway">
    <text evidence="9">Cofactor biosynthesis; ubiquinone biosynthesis.</text>
</comment>
<evidence type="ECO:0000256" key="8">
    <source>
        <dbReference type="ARBA" id="ARBA00050283"/>
    </source>
</evidence>
<comment type="subcellular location">
    <subcellularLocation>
        <location evidence="2">Membrane</location>
        <topology evidence="2">Multi-pass membrane protein</topology>
    </subcellularLocation>
    <subcellularLocation>
        <location evidence="9">Mitochondrion inner membrane</location>
        <topology evidence="9">Multi-pass membrane protein</topology>
        <orientation evidence="9">Matrix side</orientation>
    </subcellularLocation>
</comment>
<dbReference type="InterPro" id="IPR000537">
    <property type="entry name" value="UbiA_prenyltransferase"/>
</dbReference>
<dbReference type="GO" id="GO:0005743">
    <property type="term" value="C:mitochondrial inner membrane"/>
    <property type="evidence" value="ECO:0007669"/>
    <property type="project" value="UniProtKB-SubCell"/>
</dbReference>
<dbReference type="Gene3D" id="1.20.120.1780">
    <property type="entry name" value="UbiA prenyltransferase"/>
    <property type="match status" value="1"/>
</dbReference>
<keyword evidence="9" id="KW-0999">Mitochondrion inner membrane</keyword>
<dbReference type="FunFam" id="1.10.357.140:FF:000003">
    <property type="entry name" value="4-hydroxybenzoate polyprenyltransferase, mitochondrial"/>
    <property type="match status" value="1"/>
</dbReference>
<dbReference type="GO" id="GO:0008299">
    <property type="term" value="P:isoprenoid biosynthetic process"/>
    <property type="evidence" value="ECO:0007669"/>
    <property type="project" value="UniProtKB-UniRule"/>
</dbReference>
<comment type="similarity">
    <text evidence="3 9">Belongs to the UbiA prenyltransferase family.</text>
</comment>
<dbReference type="HAMAP" id="MF_01635">
    <property type="entry name" value="UbiA"/>
    <property type="match status" value="1"/>
</dbReference>